<keyword evidence="1" id="KW-0677">Repeat</keyword>
<dbReference type="Gene3D" id="1.25.10.10">
    <property type="entry name" value="Leucine-rich Repeat Variant"/>
    <property type="match status" value="3"/>
</dbReference>
<dbReference type="InterPro" id="IPR011989">
    <property type="entry name" value="ARM-like"/>
</dbReference>
<dbReference type="Pfam" id="PF13646">
    <property type="entry name" value="HEAT_2"/>
    <property type="match status" value="2"/>
</dbReference>
<evidence type="ECO:0000256" key="1">
    <source>
        <dbReference type="ARBA" id="ARBA00022737"/>
    </source>
</evidence>
<dbReference type="EMBL" id="CP005290">
    <property type="protein sequence ID" value="AGK61783.1"/>
    <property type="molecule type" value="Genomic_DNA"/>
</dbReference>
<dbReference type="eggNOG" id="arCOG02967">
    <property type="taxonomic scope" value="Archaea"/>
</dbReference>
<dbReference type="SMART" id="SM00567">
    <property type="entry name" value="EZ_HEAT"/>
    <property type="match status" value="7"/>
</dbReference>
<organism evidence="2 3">
    <name type="scientific">Archaeoglobus sulfaticallidus PM70-1</name>
    <dbReference type="NCBI Taxonomy" id="387631"/>
    <lineage>
        <taxon>Archaea</taxon>
        <taxon>Methanobacteriati</taxon>
        <taxon>Methanobacteriota</taxon>
        <taxon>Archaeoglobi</taxon>
        <taxon>Archaeoglobales</taxon>
        <taxon>Archaeoglobaceae</taxon>
        <taxon>Archaeoglobus</taxon>
    </lineage>
</organism>
<sequence length="359" mass="40662">MGLEFSEGFGFEIGKEFDMWLFGNQNVESLRIKGNVKGLIKLLEDEDPEVRAGAADALSDFDKPEVISALINTLADKNREVRWRSAKSLERLCRDKTDVLIQAFIDSKSIFQKVTLAYILGRLGDKKAIAPLAEAQNFGDKYVRRASVIALGRIRDERSLYYLIQSLKDPDADVRKRAVESIGRIGILNDEVKKTLLDSLKDENYEVRKASAKTIERLGLKLEDNEELALYLSALMRGAELILLGDKAIDALEIALKDEDWNIKKWASEVISDIGGDKAIAILKKLAEDEDWTVRYHAVSALGRLKQIDLLIKHLDDPDPNVRDLAIEYIKDFVKVIERKDSKKAEKLKEILQKHNIQV</sequence>
<dbReference type="InterPro" id="IPR016024">
    <property type="entry name" value="ARM-type_fold"/>
</dbReference>
<dbReference type="PANTHER" id="PTHR12697:SF5">
    <property type="entry name" value="DEOXYHYPUSINE HYDROXYLASE"/>
    <property type="match status" value="1"/>
</dbReference>
<proteinExistence type="predicted"/>
<keyword evidence="3" id="KW-1185">Reference proteome</keyword>
<protein>
    <submittedName>
        <fullName evidence="2">HEAT repeat protein</fullName>
    </submittedName>
</protein>
<evidence type="ECO:0000313" key="3">
    <source>
        <dbReference type="Proteomes" id="UP000013307"/>
    </source>
</evidence>
<dbReference type="InterPro" id="IPR004155">
    <property type="entry name" value="PBS_lyase_HEAT"/>
</dbReference>
<dbReference type="KEGG" id="ast:Asulf_01812"/>
<dbReference type="HOGENOM" id="CLU_770739_0_0_2"/>
<dbReference type="AlphaFoldDB" id="N0BFH5"/>
<accession>N0BFH5</accession>
<evidence type="ECO:0000313" key="2">
    <source>
        <dbReference type="EMBL" id="AGK61783.1"/>
    </source>
</evidence>
<dbReference type="STRING" id="387631.Asulf_01812"/>
<reference evidence="2 3" key="1">
    <citation type="journal article" date="2013" name="Genome Announc.">
        <title>Complete Genome Sequence of the Thermophilic and Facultatively Chemolithoautotrophic Sulfate Reducer Archaeoglobus sulfaticallidus Strain PM70-1T.</title>
        <authorList>
            <person name="Stokke R."/>
            <person name="Hocking W.P."/>
            <person name="Steinsbu B.O."/>
            <person name="Steen I.H."/>
        </authorList>
    </citation>
    <scope>NUCLEOTIDE SEQUENCE [LARGE SCALE GENOMIC DNA]</scope>
    <source>
        <strain evidence="2">PM70-1</strain>
    </source>
</reference>
<name>N0BFH5_9EURY</name>
<dbReference type="GO" id="GO:0016491">
    <property type="term" value="F:oxidoreductase activity"/>
    <property type="evidence" value="ECO:0007669"/>
    <property type="project" value="TreeGrafter"/>
</dbReference>
<dbReference type="Proteomes" id="UP000013307">
    <property type="component" value="Chromosome"/>
</dbReference>
<dbReference type="SUPFAM" id="SSF48371">
    <property type="entry name" value="ARM repeat"/>
    <property type="match status" value="1"/>
</dbReference>
<gene>
    <name evidence="2" type="ORF">Asulf_01812</name>
</gene>
<dbReference type="Pfam" id="PF02985">
    <property type="entry name" value="HEAT"/>
    <property type="match status" value="2"/>
</dbReference>
<dbReference type="InterPro" id="IPR000357">
    <property type="entry name" value="HEAT"/>
</dbReference>
<dbReference type="PANTHER" id="PTHR12697">
    <property type="entry name" value="PBS LYASE HEAT-LIKE PROTEIN"/>
    <property type="match status" value="1"/>
</dbReference>